<evidence type="ECO:0000313" key="3">
    <source>
        <dbReference type="Proteomes" id="UP001589575"/>
    </source>
</evidence>
<keyword evidence="3" id="KW-1185">Reference proteome</keyword>
<feature type="compositionally biased region" description="Basic residues" evidence="1">
    <location>
        <begin position="43"/>
        <end position="55"/>
    </location>
</feature>
<evidence type="ECO:0000313" key="2">
    <source>
        <dbReference type="EMBL" id="MFB9073279.1"/>
    </source>
</evidence>
<feature type="region of interest" description="Disordered" evidence="1">
    <location>
        <begin position="20"/>
        <end position="150"/>
    </location>
</feature>
<reference evidence="2 3" key="1">
    <citation type="submission" date="2024-09" db="EMBL/GenBank/DDBJ databases">
        <authorList>
            <person name="Sun Q."/>
            <person name="Mori K."/>
        </authorList>
    </citation>
    <scope>NUCLEOTIDE SEQUENCE [LARGE SCALE GENOMIC DNA]</scope>
    <source>
        <strain evidence="2 3">CCM 7609</strain>
    </source>
</reference>
<feature type="compositionally biased region" description="Basic and acidic residues" evidence="1">
    <location>
        <begin position="87"/>
        <end position="98"/>
    </location>
</feature>
<evidence type="ECO:0000256" key="1">
    <source>
        <dbReference type="SAM" id="MobiDB-lite"/>
    </source>
</evidence>
<proteinExistence type="predicted"/>
<dbReference type="Proteomes" id="UP001589575">
    <property type="component" value="Unassembled WGS sequence"/>
</dbReference>
<organism evidence="2 3">
    <name type="scientific">Citricoccus parietis</name>
    <dbReference type="NCBI Taxonomy" id="592307"/>
    <lineage>
        <taxon>Bacteria</taxon>
        <taxon>Bacillati</taxon>
        <taxon>Actinomycetota</taxon>
        <taxon>Actinomycetes</taxon>
        <taxon>Micrococcales</taxon>
        <taxon>Micrococcaceae</taxon>
        <taxon>Citricoccus</taxon>
    </lineage>
</organism>
<feature type="compositionally biased region" description="Low complexity" evidence="1">
    <location>
        <begin position="20"/>
        <end position="30"/>
    </location>
</feature>
<name>A0ABV5G3P9_9MICC</name>
<dbReference type="EMBL" id="JBHMFI010000001">
    <property type="protein sequence ID" value="MFB9073279.1"/>
    <property type="molecule type" value="Genomic_DNA"/>
</dbReference>
<accession>A0ABV5G3P9</accession>
<sequence length="150" mass="15568">MHGGAPAGRWTVRWAHGAGIEGADGADAGHLGTVPPPLGRGGPLRHRGRPTRGVRPRPPARDHRGDPDELPSSAGRIRGGMGPAGQDRLRWVRPRGHDPGQYPADPDGVLHDDRGVRTSGPGNGAGIPRAVARQPLGRPAGTALQPVLRG</sequence>
<comment type="caution">
    <text evidence="2">The sequence shown here is derived from an EMBL/GenBank/DDBJ whole genome shotgun (WGS) entry which is preliminary data.</text>
</comment>
<gene>
    <name evidence="2" type="ORF">ACFFX0_19585</name>
</gene>
<protein>
    <submittedName>
        <fullName evidence="2">Uncharacterized protein</fullName>
    </submittedName>
</protein>